<keyword evidence="3" id="KW-1185">Reference proteome</keyword>
<dbReference type="OrthoDB" id="9151696at2"/>
<dbReference type="AlphaFoldDB" id="A0A0K8QJZ1"/>
<evidence type="ECO:0000313" key="3">
    <source>
        <dbReference type="Proteomes" id="UP000253740"/>
    </source>
</evidence>
<reference evidence="2" key="1">
    <citation type="submission" date="2015-08" db="EMBL/GenBank/DDBJ databases">
        <title>Complete DNA Sequence of Pseudomonas syringae pv. actinidiae, the Causal Agent of Kiwifruit Canker Disease.</title>
        <authorList>
            <person name="Rikkerink E.H.A."/>
            <person name="Fineran P.C."/>
        </authorList>
    </citation>
    <scope>NUCLEOTIDE SEQUENCE</scope>
    <source>
        <strain evidence="2">SkMP5</strain>
    </source>
</reference>
<accession>A0A0K8QJZ1</accession>
<proteinExistence type="predicted"/>
<dbReference type="RefSeq" id="WP_062534862.1">
    <property type="nucleotide sequence ID" value="NZ_DF970155.1"/>
</dbReference>
<protein>
    <recommendedName>
        <fullName evidence="1">Cyclic di-GMP receptor atypical PilZ domain-containing protein</fullName>
    </recommendedName>
</protein>
<evidence type="ECO:0000259" key="1">
    <source>
        <dbReference type="Pfam" id="PF16823"/>
    </source>
</evidence>
<gene>
    <name evidence="2" type="ORF">MBSD_n0544</name>
</gene>
<sequence>MDHEALRRFEEHIAYEGALPLAWTPQAQAPAGAELARLFETDLTVLGVVAARDERHRAEAAEDGVPSPELAWIDAKLNLLLELVGALLARERTPPPPRALRLNSHGVAWEDAAPPPSGAHGIVALHLDACPAVPLRLPGRVAPRAPHERRCVVLFHELPAPLREALERLVFRDHRRRIAEARHAARGDAP</sequence>
<dbReference type="Pfam" id="PF16823">
    <property type="entry name" value="tPilZ"/>
    <property type="match status" value="1"/>
</dbReference>
<organism evidence="2">
    <name type="scientific">Mizugakiibacter sediminis</name>
    <dbReference type="NCBI Taxonomy" id="1475481"/>
    <lineage>
        <taxon>Bacteria</taxon>
        <taxon>Pseudomonadati</taxon>
        <taxon>Pseudomonadota</taxon>
        <taxon>Gammaproteobacteria</taxon>
        <taxon>Lysobacterales</taxon>
        <taxon>Rhodanobacteraceae</taxon>
        <taxon>Mizugakiibacter</taxon>
    </lineage>
</organism>
<feature type="domain" description="Cyclic di-GMP receptor atypical PilZ" evidence="1">
    <location>
        <begin position="48"/>
        <end position="182"/>
    </location>
</feature>
<dbReference type="InterPro" id="IPR031800">
    <property type="entry name" value="PilZ_atypical"/>
</dbReference>
<evidence type="ECO:0000313" key="2">
    <source>
        <dbReference type="EMBL" id="GAP65255.1"/>
    </source>
</evidence>
<name>A0A0K8QJZ1_9GAMM</name>
<dbReference type="EMBL" id="DF970155">
    <property type="protein sequence ID" value="GAP65255.1"/>
    <property type="molecule type" value="Genomic_DNA"/>
</dbReference>
<dbReference type="STRING" id="1475481.GCA_000953855_00553"/>
<dbReference type="Proteomes" id="UP000253740">
    <property type="component" value="Unassembled WGS sequence"/>
</dbReference>